<protein>
    <submittedName>
        <fullName evidence="2">Uncharacterized protein</fullName>
    </submittedName>
</protein>
<dbReference type="AlphaFoldDB" id="A0A508WVM9"/>
<evidence type="ECO:0000256" key="1">
    <source>
        <dbReference type="SAM" id="MobiDB-lite"/>
    </source>
</evidence>
<dbReference type="Proteomes" id="UP000507954">
    <property type="component" value="Unassembled WGS sequence"/>
</dbReference>
<feature type="region of interest" description="Disordered" evidence="1">
    <location>
        <begin position="1"/>
        <end position="27"/>
    </location>
</feature>
<evidence type="ECO:0000313" key="2">
    <source>
        <dbReference type="EMBL" id="VTZ60849.1"/>
    </source>
</evidence>
<sequence>MEDAEPQADCGNEPVDRTPIGNVHPGRNPTFIRACRRRTGQRFLINIGGIDKHALLPEPDRNGRPDPTRRPRYEYDFASQIHFNPPIDARDGSRAIAMASYTEYGIL</sequence>
<reference evidence="2" key="1">
    <citation type="submission" date="2019-06" db="EMBL/GenBank/DDBJ databases">
        <authorList>
            <person name="Le Quere A."/>
            <person name="Colella S."/>
        </authorList>
    </citation>
    <scope>NUCLEOTIDE SEQUENCE</scope>
    <source>
        <strain evidence="2">EmedicaeMD41</strain>
    </source>
</reference>
<dbReference type="EMBL" id="CABFNB010000086">
    <property type="protein sequence ID" value="VTZ60849.1"/>
    <property type="molecule type" value="Genomic_DNA"/>
</dbReference>
<accession>A0A508WVM9</accession>
<name>A0A508WVM9_9HYPH</name>
<organism evidence="2">
    <name type="scientific">Sinorhizobium medicae</name>
    <dbReference type="NCBI Taxonomy" id="110321"/>
    <lineage>
        <taxon>Bacteria</taxon>
        <taxon>Pseudomonadati</taxon>
        <taxon>Pseudomonadota</taxon>
        <taxon>Alphaproteobacteria</taxon>
        <taxon>Hyphomicrobiales</taxon>
        <taxon>Rhizobiaceae</taxon>
        <taxon>Sinorhizobium/Ensifer group</taxon>
        <taxon>Sinorhizobium</taxon>
    </lineage>
</organism>
<gene>
    <name evidence="2" type="ORF">EMEDMD4_210030</name>
</gene>
<proteinExistence type="predicted"/>